<dbReference type="AlphaFoldDB" id="A0A6J4UFQ2"/>
<evidence type="ECO:0000313" key="2">
    <source>
        <dbReference type="EMBL" id="CAA9547285.1"/>
    </source>
</evidence>
<reference evidence="2" key="1">
    <citation type="submission" date="2020-02" db="EMBL/GenBank/DDBJ databases">
        <authorList>
            <person name="Meier V. D."/>
        </authorList>
    </citation>
    <scope>NUCLEOTIDE SEQUENCE</scope>
    <source>
        <strain evidence="2">AVDCRST_MAG33</strain>
    </source>
</reference>
<dbReference type="EMBL" id="CADCWK010000046">
    <property type="protein sequence ID" value="CAA9547285.1"/>
    <property type="molecule type" value="Genomic_DNA"/>
</dbReference>
<protein>
    <submittedName>
        <fullName evidence="2">Uncharacterized protein</fullName>
    </submittedName>
</protein>
<gene>
    <name evidence="2" type="ORF">AVDCRST_MAG33-575</name>
</gene>
<feature type="non-terminal residue" evidence="2">
    <location>
        <position position="1"/>
    </location>
</feature>
<sequence length="38" mass="4121">WPAGVAESPSRRVAESPSRSNSRSGRWLVAKRSAVLPD</sequence>
<accession>A0A6J4UFQ2</accession>
<name>A0A6J4UFQ2_9BACT</name>
<organism evidence="2">
    <name type="scientific">uncultured Thermomicrobiales bacterium</name>
    <dbReference type="NCBI Taxonomy" id="1645740"/>
    <lineage>
        <taxon>Bacteria</taxon>
        <taxon>Pseudomonadati</taxon>
        <taxon>Thermomicrobiota</taxon>
        <taxon>Thermomicrobia</taxon>
        <taxon>Thermomicrobiales</taxon>
        <taxon>environmental samples</taxon>
    </lineage>
</organism>
<feature type="non-terminal residue" evidence="2">
    <location>
        <position position="38"/>
    </location>
</feature>
<feature type="region of interest" description="Disordered" evidence="1">
    <location>
        <begin position="1"/>
        <end position="38"/>
    </location>
</feature>
<evidence type="ECO:0000256" key="1">
    <source>
        <dbReference type="SAM" id="MobiDB-lite"/>
    </source>
</evidence>
<proteinExistence type="predicted"/>